<reference evidence="1 2" key="1">
    <citation type="journal article" date="2012" name="Genome Biol.">
        <title>Genome and low-iron response of an oceanic diatom adapted to chronic iron limitation.</title>
        <authorList>
            <person name="Lommer M."/>
            <person name="Specht M."/>
            <person name="Roy A.S."/>
            <person name="Kraemer L."/>
            <person name="Andreson R."/>
            <person name="Gutowska M.A."/>
            <person name="Wolf J."/>
            <person name="Bergner S.V."/>
            <person name="Schilhabel M.B."/>
            <person name="Klostermeier U.C."/>
            <person name="Beiko R.G."/>
            <person name="Rosenstiel P."/>
            <person name="Hippler M."/>
            <person name="Laroche J."/>
        </authorList>
    </citation>
    <scope>NUCLEOTIDE SEQUENCE [LARGE SCALE GENOMIC DNA]</scope>
    <source>
        <strain evidence="1 2">CCMP1005</strain>
    </source>
</reference>
<gene>
    <name evidence="1" type="ORF">THAOC_09549</name>
</gene>
<dbReference type="eggNOG" id="ENOG502SVN9">
    <property type="taxonomic scope" value="Eukaryota"/>
</dbReference>
<dbReference type="AlphaFoldDB" id="K0T7F5"/>
<protein>
    <submittedName>
        <fullName evidence="1">Uncharacterized protein</fullName>
    </submittedName>
</protein>
<name>K0T7F5_THAOC</name>
<keyword evidence="2" id="KW-1185">Reference proteome</keyword>
<dbReference type="EMBL" id="AGNL01010341">
    <property type="protein sequence ID" value="EJK69211.1"/>
    <property type="molecule type" value="Genomic_DNA"/>
</dbReference>
<organism evidence="1 2">
    <name type="scientific">Thalassiosira oceanica</name>
    <name type="common">Marine diatom</name>
    <dbReference type="NCBI Taxonomy" id="159749"/>
    <lineage>
        <taxon>Eukaryota</taxon>
        <taxon>Sar</taxon>
        <taxon>Stramenopiles</taxon>
        <taxon>Ochrophyta</taxon>
        <taxon>Bacillariophyta</taxon>
        <taxon>Coscinodiscophyceae</taxon>
        <taxon>Thalassiosirophycidae</taxon>
        <taxon>Thalassiosirales</taxon>
        <taxon>Thalassiosiraceae</taxon>
        <taxon>Thalassiosira</taxon>
    </lineage>
</organism>
<evidence type="ECO:0000313" key="1">
    <source>
        <dbReference type="EMBL" id="EJK69211.1"/>
    </source>
</evidence>
<proteinExistence type="predicted"/>
<sequence>MSVLLEKKMIRASLTTFRISNVVHMHGGAVRALAVADGGVKTPSQHGGTDARLLSSAAAASQRVRLPTIKTNRPDARLLSSAAASEELGSILTREINEETDASPEGTMPPEMQELYTEVSQKVSFVSSLMIIESAGNTLGFRCVDISTSGRFWKEYPESVGAKLEAAQPCE</sequence>
<accession>K0T7F5</accession>
<evidence type="ECO:0000313" key="2">
    <source>
        <dbReference type="Proteomes" id="UP000266841"/>
    </source>
</evidence>
<comment type="caution">
    <text evidence="1">The sequence shown here is derived from an EMBL/GenBank/DDBJ whole genome shotgun (WGS) entry which is preliminary data.</text>
</comment>
<dbReference type="Proteomes" id="UP000266841">
    <property type="component" value="Unassembled WGS sequence"/>
</dbReference>